<feature type="region of interest" description="Disordered" evidence="1">
    <location>
        <begin position="432"/>
        <end position="644"/>
    </location>
</feature>
<dbReference type="PANTHER" id="PTHR38731">
    <property type="entry name" value="LIPL45-RELATED LIPOPROTEIN-RELATED"/>
    <property type="match status" value="1"/>
</dbReference>
<organism evidence="3 4">
    <name type="scientific">Acidocella aromatica</name>
    <dbReference type="NCBI Taxonomy" id="1303579"/>
    <lineage>
        <taxon>Bacteria</taxon>
        <taxon>Pseudomonadati</taxon>
        <taxon>Pseudomonadota</taxon>
        <taxon>Alphaproteobacteria</taxon>
        <taxon>Acetobacterales</taxon>
        <taxon>Acidocellaceae</taxon>
        <taxon>Acidocella</taxon>
    </lineage>
</organism>
<dbReference type="PANTHER" id="PTHR38731:SF3">
    <property type="entry name" value="BLL6125 PROTEIN"/>
    <property type="match status" value="1"/>
</dbReference>
<sequence>MSRTRLSLRRALAFTTALGLAVPANAQDSSYAAPPSRVGQITGIAGGVSYNGAGSNGQWVAARNNYPLTTGDTLFTQGDGEASIAIDSSRVTLGPNTELQVTLLDDRDFTATESQGDIFLNLTALQQGQGFNINTPGGEVSIDEPGQYEVLAGDANTPAEIQVLQGQAEAGGVTISAGQAAYLAGNGQPEITQAQRDAFADHVMAELTPPPPPYAPPAVMQMTGVEELSGYGSWEQSPQYGAIWYPNVASGWAPYHYGHWAYVVPWGWTWVEDEPWGFAPFHYGRWAQIYGRWGWIPCGYADGSYAEPPVYAPALVAFFGLGLAAGITIEALSQGYIGWVPLGPGEAYYPHYHADQNYLRRINRFDMHDPGRIDFQHPPAFGHYTNRGAALYGPASAISHGEQAGHYAKPVPHEMFGQARPVGQQFPEAVRPQFTPHSAPAPTPGFHQQQGIAPQPQMQPPPGQHGTPQQFHQQTPGGFVPQGQQQVHQQQMPQVITPPEQQQHAQPQFHQEQPQQFHQQQTPQILAPQQQQPHTQPQFHQEQPQHQFHQEQPQGFQQQQFHQQQTPQMLAPQQQQPHTQPQFHQEQSQHQFQQEQPQGFQQQQFHQQQTPQMLAPQQQQPHTQPQFHQEPPQPRSEQPQFHPQ</sequence>
<evidence type="ECO:0000256" key="2">
    <source>
        <dbReference type="SAM" id="SignalP"/>
    </source>
</evidence>
<feature type="chain" id="PRO_5032574181" description="FecR family protein" evidence="2">
    <location>
        <begin position="27"/>
        <end position="644"/>
    </location>
</feature>
<keyword evidence="4" id="KW-1185">Reference proteome</keyword>
<keyword evidence="2" id="KW-0732">Signal</keyword>
<proteinExistence type="predicted"/>
<evidence type="ECO:0000256" key="1">
    <source>
        <dbReference type="SAM" id="MobiDB-lite"/>
    </source>
</evidence>
<accession>A0A840V960</accession>
<comment type="caution">
    <text evidence="3">The sequence shown here is derived from an EMBL/GenBank/DDBJ whole genome shotgun (WGS) entry which is preliminary data.</text>
</comment>
<dbReference type="Pfam" id="PF20245">
    <property type="entry name" value="DUF6600"/>
    <property type="match status" value="1"/>
</dbReference>
<gene>
    <name evidence="3" type="ORF">HNP71_000258</name>
</gene>
<dbReference type="EMBL" id="JACHFJ010000001">
    <property type="protein sequence ID" value="MBB5372034.1"/>
    <property type="molecule type" value="Genomic_DNA"/>
</dbReference>
<name>A0A840V960_9PROT</name>
<reference evidence="3 4" key="1">
    <citation type="submission" date="2020-08" db="EMBL/GenBank/DDBJ databases">
        <title>Genomic Encyclopedia of Type Strains, Phase IV (KMG-IV): sequencing the most valuable type-strain genomes for metagenomic binning, comparative biology and taxonomic classification.</title>
        <authorList>
            <person name="Goeker M."/>
        </authorList>
    </citation>
    <scope>NUCLEOTIDE SEQUENCE [LARGE SCALE GENOMIC DNA]</scope>
    <source>
        <strain evidence="3 4">DSM 27026</strain>
    </source>
</reference>
<protein>
    <recommendedName>
        <fullName evidence="5">FecR family protein</fullName>
    </recommendedName>
</protein>
<dbReference type="InterPro" id="IPR046535">
    <property type="entry name" value="DUF6600"/>
</dbReference>
<evidence type="ECO:0000313" key="4">
    <source>
        <dbReference type="Proteomes" id="UP000553706"/>
    </source>
</evidence>
<feature type="compositionally biased region" description="Low complexity" evidence="1">
    <location>
        <begin position="464"/>
        <end position="644"/>
    </location>
</feature>
<dbReference type="AlphaFoldDB" id="A0A840V960"/>
<dbReference type="RefSeq" id="WP_183265034.1">
    <property type="nucleotide sequence ID" value="NZ_JACHFJ010000001.1"/>
</dbReference>
<dbReference type="Proteomes" id="UP000553706">
    <property type="component" value="Unassembled WGS sequence"/>
</dbReference>
<feature type="compositionally biased region" description="Low complexity" evidence="1">
    <location>
        <begin position="446"/>
        <end position="456"/>
    </location>
</feature>
<evidence type="ECO:0008006" key="5">
    <source>
        <dbReference type="Google" id="ProtNLM"/>
    </source>
</evidence>
<evidence type="ECO:0000313" key="3">
    <source>
        <dbReference type="EMBL" id="MBB5372034.1"/>
    </source>
</evidence>
<feature type="signal peptide" evidence="2">
    <location>
        <begin position="1"/>
        <end position="26"/>
    </location>
</feature>